<evidence type="ECO:0000313" key="3">
    <source>
        <dbReference type="Proteomes" id="UP000033572"/>
    </source>
</evidence>
<evidence type="ECO:0000313" key="2">
    <source>
        <dbReference type="EMBL" id="KJL24696.1"/>
    </source>
</evidence>
<gene>
    <name evidence="2" type="ORF">RN50_00606</name>
</gene>
<dbReference type="PATRIC" id="fig|104336.4.peg.626"/>
<dbReference type="SUPFAM" id="SSF140566">
    <property type="entry name" value="FlgN-like"/>
    <property type="match status" value="1"/>
</dbReference>
<evidence type="ECO:0000256" key="1">
    <source>
        <dbReference type="ARBA" id="ARBA00022795"/>
    </source>
</evidence>
<dbReference type="AlphaFoldDB" id="A0A0F0KZI4"/>
<dbReference type="GO" id="GO:0044780">
    <property type="term" value="P:bacterial-type flagellum assembly"/>
    <property type="evidence" value="ECO:0007669"/>
    <property type="project" value="InterPro"/>
</dbReference>
<sequence>MAAHDLSMQLMRERDLLEVLLFKLDEQQMLLATGRNRWIHHAANEIERVLAAMPTVALSRDTLVISVADEWGVPEATTLQDLIDAAPTDAWREILSGHLTAMVTLADEIGEMKKVNEQRLRTAIRVTQETIAGLGVPTGEYDPQGGVVRDGDARLLDTRV</sequence>
<protein>
    <submittedName>
        <fullName evidence="2">FlgN protein</fullName>
    </submittedName>
</protein>
<dbReference type="Proteomes" id="UP000033572">
    <property type="component" value="Unassembled WGS sequence"/>
</dbReference>
<proteinExistence type="predicted"/>
<dbReference type="EMBL" id="JYIU01000030">
    <property type="protein sequence ID" value="KJL24696.1"/>
    <property type="molecule type" value="Genomic_DNA"/>
</dbReference>
<organism evidence="2 3">
    <name type="scientific">Microbacterium foliorum</name>
    <dbReference type="NCBI Taxonomy" id="104336"/>
    <lineage>
        <taxon>Bacteria</taxon>
        <taxon>Bacillati</taxon>
        <taxon>Actinomycetota</taxon>
        <taxon>Actinomycetes</taxon>
        <taxon>Micrococcales</taxon>
        <taxon>Microbacteriaceae</taxon>
        <taxon>Microbacterium</taxon>
    </lineage>
</organism>
<dbReference type="Pfam" id="PF05130">
    <property type="entry name" value="FlgN"/>
    <property type="match status" value="1"/>
</dbReference>
<dbReference type="KEGG" id="mfol:DXT68_09080"/>
<dbReference type="InterPro" id="IPR036679">
    <property type="entry name" value="FlgN-like_sf"/>
</dbReference>
<reference evidence="2 3" key="1">
    <citation type="submission" date="2015-02" db="EMBL/GenBank/DDBJ databases">
        <title>Draft genome sequences of ten Microbacterium spp. with emphasis on heavy metal contaminated environments.</title>
        <authorList>
            <person name="Corretto E."/>
        </authorList>
    </citation>
    <scope>NUCLEOTIDE SEQUENCE [LARGE SCALE GENOMIC DNA]</scope>
    <source>
        <strain evidence="2 3">DSM 12966</strain>
    </source>
</reference>
<dbReference type="Gene3D" id="1.20.58.300">
    <property type="entry name" value="FlgN-like"/>
    <property type="match status" value="1"/>
</dbReference>
<accession>A0A0F0KZI4</accession>
<dbReference type="InterPro" id="IPR007809">
    <property type="entry name" value="FlgN-like"/>
</dbReference>
<keyword evidence="1" id="KW-1005">Bacterial flagellum biogenesis</keyword>
<keyword evidence="3" id="KW-1185">Reference proteome</keyword>
<name>A0A0F0KZI4_9MICO</name>
<comment type="caution">
    <text evidence="2">The sequence shown here is derived from an EMBL/GenBank/DDBJ whole genome shotgun (WGS) entry which is preliminary data.</text>
</comment>